<evidence type="ECO:0000256" key="1">
    <source>
        <dbReference type="ARBA" id="ARBA00023015"/>
    </source>
</evidence>
<keyword evidence="1" id="KW-0805">Transcription regulation</keyword>
<dbReference type="Pfam" id="PF14215">
    <property type="entry name" value="bHLH-MYC_N"/>
    <property type="match status" value="1"/>
</dbReference>
<dbReference type="GO" id="GO:0003700">
    <property type="term" value="F:DNA-binding transcription factor activity"/>
    <property type="evidence" value="ECO:0007669"/>
    <property type="project" value="InterPro"/>
</dbReference>
<dbReference type="InterPro" id="IPR011598">
    <property type="entry name" value="bHLH_dom"/>
</dbReference>
<feature type="region of interest" description="Disordered" evidence="3">
    <location>
        <begin position="793"/>
        <end position="812"/>
    </location>
</feature>
<evidence type="ECO:0000313" key="5">
    <source>
        <dbReference type="EMBL" id="KAH9317272.1"/>
    </source>
</evidence>
<dbReference type="EMBL" id="JAHRHJ020000004">
    <property type="protein sequence ID" value="KAH9317272.1"/>
    <property type="molecule type" value="Genomic_DNA"/>
</dbReference>
<feature type="compositionally biased region" description="Basic and acidic residues" evidence="3">
    <location>
        <begin position="847"/>
        <end position="862"/>
    </location>
</feature>
<gene>
    <name evidence="5" type="ORF">KI387_019041</name>
</gene>
<feature type="region of interest" description="Disordered" evidence="3">
    <location>
        <begin position="823"/>
        <end position="862"/>
    </location>
</feature>
<evidence type="ECO:0000313" key="6">
    <source>
        <dbReference type="Proteomes" id="UP000824469"/>
    </source>
</evidence>
<name>A0AA38LDU8_TAXCH</name>
<dbReference type="Pfam" id="PF23176">
    <property type="entry name" value="bHLH_LHW"/>
    <property type="match status" value="1"/>
</dbReference>
<dbReference type="PANTHER" id="PTHR46196">
    <property type="entry name" value="TRANSCRIPTION FACTOR BHLH155-LIKE ISOFORM X1-RELATED"/>
    <property type="match status" value="1"/>
</dbReference>
<dbReference type="PANTHER" id="PTHR46196:SF4">
    <property type="entry name" value="TRANSCRIPTION FACTOR LHW"/>
    <property type="match status" value="1"/>
</dbReference>
<evidence type="ECO:0000256" key="2">
    <source>
        <dbReference type="ARBA" id="ARBA00023163"/>
    </source>
</evidence>
<feature type="region of interest" description="Disordered" evidence="3">
    <location>
        <begin position="1036"/>
        <end position="1055"/>
    </location>
</feature>
<dbReference type="PROSITE" id="PS50888">
    <property type="entry name" value="BHLH"/>
    <property type="match status" value="1"/>
</dbReference>
<dbReference type="AlphaFoldDB" id="A0AA38LDU8"/>
<protein>
    <recommendedName>
        <fullName evidence="4">BHLH domain-containing protein</fullName>
    </recommendedName>
</protein>
<dbReference type="OMA" id="EMMCEEC"/>
<keyword evidence="2" id="KW-0804">Transcription</keyword>
<comment type="caution">
    <text evidence="5">The sequence shown here is derived from an EMBL/GenBank/DDBJ whole genome shotgun (WGS) entry which is preliminary data.</text>
</comment>
<evidence type="ECO:0000256" key="3">
    <source>
        <dbReference type="SAM" id="MobiDB-lite"/>
    </source>
</evidence>
<accession>A0AA38LDU8</accession>
<dbReference type="InterPro" id="IPR025610">
    <property type="entry name" value="MYC/MYB_N"/>
</dbReference>
<organism evidence="5 6">
    <name type="scientific">Taxus chinensis</name>
    <name type="common">Chinese yew</name>
    <name type="synonym">Taxus wallichiana var. chinensis</name>
    <dbReference type="NCBI Taxonomy" id="29808"/>
    <lineage>
        <taxon>Eukaryota</taxon>
        <taxon>Viridiplantae</taxon>
        <taxon>Streptophyta</taxon>
        <taxon>Embryophyta</taxon>
        <taxon>Tracheophyta</taxon>
        <taxon>Spermatophyta</taxon>
        <taxon>Pinopsida</taxon>
        <taxon>Pinidae</taxon>
        <taxon>Conifers II</taxon>
        <taxon>Cupressales</taxon>
        <taxon>Taxaceae</taxon>
        <taxon>Taxus</taxon>
    </lineage>
</organism>
<proteinExistence type="predicted"/>
<reference evidence="5 6" key="1">
    <citation type="journal article" date="2021" name="Nat. Plants">
        <title>The Taxus genome provides insights into paclitaxel biosynthesis.</title>
        <authorList>
            <person name="Xiong X."/>
            <person name="Gou J."/>
            <person name="Liao Q."/>
            <person name="Li Y."/>
            <person name="Zhou Q."/>
            <person name="Bi G."/>
            <person name="Li C."/>
            <person name="Du R."/>
            <person name="Wang X."/>
            <person name="Sun T."/>
            <person name="Guo L."/>
            <person name="Liang H."/>
            <person name="Lu P."/>
            <person name="Wu Y."/>
            <person name="Zhang Z."/>
            <person name="Ro D.K."/>
            <person name="Shang Y."/>
            <person name="Huang S."/>
            <person name="Yan J."/>
        </authorList>
    </citation>
    <scope>NUCLEOTIDE SEQUENCE [LARGE SCALE GENOMIC DNA]</scope>
    <source>
        <strain evidence="5">Ta-2019</strain>
    </source>
</reference>
<dbReference type="GO" id="GO:0046983">
    <property type="term" value="F:protein dimerization activity"/>
    <property type="evidence" value="ECO:0007669"/>
    <property type="project" value="InterPro"/>
</dbReference>
<evidence type="ECO:0000259" key="4">
    <source>
        <dbReference type="PROSITE" id="PS50888"/>
    </source>
</evidence>
<dbReference type="InterPro" id="IPR043561">
    <property type="entry name" value="LHW-like"/>
</dbReference>
<feature type="compositionally biased region" description="Polar residues" evidence="3">
    <location>
        <begin position="1040"/>
        <end position="1055"/>
    </location>
</feature>
<dbReference type="Proteomes" id="UP000824469">
    <property type="component" value="Unassembled WGS sequence"/>
</dbReference>
<sequence>MTGLTLREALKSLCSNNGWSYAVFWKLKSRNNMILTWEDGLYEPIKPPGISKTSTFTTPDSLLKGWDAGGKLRNYGARGQDGSSMEDKIGLLVDKMSHQMHPLGEGTIGSIAFSGKHQWIYPENFLSGRNFLGSVDVSSSFEYPDGWQNQFSAGIKTIAVIAAVPFGVVQLGSKQTIMEDLELVRHVKTLFGSVHNVSRPFSHDRDQELLSERIHETQSLAGTKYATLLHGIPNQSMLKTSSSNVPEQCSDSFSIWGMSEGFQAEAYALPSVSSSNSLAKSLCQFSQLRQKGLQLSSRMPSLAHEQETLSRETRTLSNARVIYPLQGTLQASSCKDGNHQSLFIGKDIGNNRLALMEQQLAKEMGLEGKLPLFASNGQSTGQLKFQNNTLSTSQETSFLNDTFDAVKSTSSDIMLHCNLSEFTRDEVMPKTAWFESGSSRINNLKQIEILPSVPALQDVLRQPERSTASSMPLVHTNRVERMDRNPLAELDTCHAYKDSMFSSTTIQAPVSAASHPHYASWGMTSGQLEAVLQEPVSNDLISSLGDDFSISAALGLGPQSWDKENTTEDISSFFQDVIVDNSYSAKENFKASEAGYGEFLPATDECVFYAFDDPKSLTSEQKNSINSIILPVTDELFDVLGPDFKKTQDQATWDDISLPTGHVSNGNFTTHSFRVSSGSACPSEVDLSHNFTTSMDRRLDAGFFSERKSEHLLDAVVANIIPSVNIGADDNTSSKISFSRLSSAPSLDSPSVKADSCFTGPLSGSEQSKYADLSHCRNNSDIKTVQSSFTSGFQGEASAKSSPANSDLKTQLSSWIEDSKGAKFENQGLAQAKKSDEPVKVNRKRAKPGESSRPRPKDRQQIQDRVKELREIVPNGSKCSIDALLERTIKHMLFLQSVTKHADKLKQSCEPKVLNKDGGLLGKGSLEGGASWALEVGGQSMGCPIIVENMSQPRQMLVEMLCEERGLFLEIADIIRGLGLTILKGVMEARNDKIWARFAVEANRDVHRMEILWSLMQLLQQNTKNSTITSSQPSIITHQGIDSGSQASNTFQQSSMAPILSRAERLH</sequence>
<keyword evidence="6" id="KW-1185">Reference proteome</keyword>
<feature type="domain" description="BHLH" evidence="4">
    <location>
        <begin position="846"/>
        <end position="895"/>
    </location>
</feature>
<dbReference type="CDD" id="cd18915">
    <property type="entry name" value="bHLH_AtLHW_like"/>
    <property type="match status" value="1"/>
</dbReference>